<accession>A0AAU8CT40</accession>
<dbReference type="EMBL" id="CP159253">
    <property type="protein sequence ID" value="XCG49320.1"/>
    <property type="molecule type" value="Genomic_DNA"/>
</dbReference>
<dbReference type="InterPro" id="IPR036388">
    <property type="entry name" value="WH-like_DNA-bd_sf"/>
</dbReference>
<keyword evidence="3" id="KW-0804">Transcription</keyword>
<dbReference type="InterPro" id="IPR036390">
    <property type="entry name" value="WH_DNA-bd_sf"/>
</dbReference>
<dbReference type="PANTHER" id="PTHR33204">
    <property type="entry name" value="TRANSCRIPTIONAL REGULATOR, MARR FAMILY"/>
    <property type="match status" value="1"/>
</dbReference>
<dbReference type="RefSeq" id="WP_353643145.1">
    <property type="nucleotide sequence ID" value="NZ_CP159253.1"/>
</dbReference>
<name>A0AAU8CT40_9HYPH</name>
<dbReference type="AlphaFoldDB" id="A0AAU8CT40"/>
<feature type="domain" description="HTH hxlR-type" evidence="4">
    <location>
        <begin position="9"/>
        <end position="108"/>
    </location>
</feature>
<proteinExistence type="predicted"/>
<organism evidence="5">
    <name type="scientific">Mesorhizobium sp. WSM2240</name>
    <dbReference type="NCBI Taxonomy" id="3228851"/>
    <lineage>
        <taxon>Bacteria</taxon>
        <taxon>Pseudomonadati</taxon>
        <taxon>Pseudomonadota</taxon>
        <taxon>Alphaproteobacteria</taxon>
        <taxon>Hyphomicrobiales</taxon>
        <taxon>Phyllobacteriaceae</taxon>
        <taxon>Mesorhizobium</taxon>
    </lineage>
</organism>
<evidence type="ECO:0000259" key="4">
    <source>
        <dbReference type="PROSITE" id="PS51118"/>
    </source>
</evidence>
<gene>
    <name evidence="5" type="ORF">ABVK50_01380</name>
</gene>
<dbReference type="PANTHER" id="PTHR33204:SF37">
    <property type="entry name" value="HTH-TYPE TRANSCRIPTIONAL REGULATOR YODB"/>
    <property type="match status" value="1"/>
</dbReference>
<evidence type="ECO:0000256" key="3">
    <source>
        <dbReference type="ARBA" id="ARBA00023163"/>
    </source>
</evidence>
<sequence>MDADRRSGCPINLSVEVFGDKWSLLILRDMIFGGKRHFREMLRSEEAISSNILADRLKMLVEQGMLTRADDPSHKQKAIYSLTEMSIALVPIMAHLGAWGSRWLPVSEELSIRAKLMEEGGPAMWEQFMSELREEHLGEPRDPKYAGMVPVRARLQAAYEEIVRRKTGGSAAARADAAN</sequence>
<evidence type="ECO:0000256" key="2">
    <source>
        <dbReference type="ARBA" id="ARBA00023125"/>
    </source>
</evidence>
<protein>
    <submittedName>
        <fullName evidence="5">Helix-turn-helix domain-containing protein</fullName>
    </submittedName>
</protein>
<dbReference type="GO" id="GO:0003677">
    <property type="term" value="F:DNA binding"/>
    <property type="evidence" value="ECO:0007669"/>
    <property type="project" value="UniProtKB-KW"/>
</dbReference>
<dbReference type="SUPFAM" id="SSF46785">
    <property type="entry name" value="Winged helix' DNA-binding domain"/>
    <property type="match status" value="1"/>
</dbReference>
<keyword evidence="2" id="KW-0238">DNA-binding</keyword>
<evidence type="ECO:0000256" key="1">
    <source>
        <dbReference type="ARBA" id="ARBA00023015"/>
    </source>
</evidence>
<reference evidence="5" key="1">
    <citation type="submission" date="2024-06" db="EMBL/GenBank/DDBJ databases">
        <title>Mesorhizobium karijinii sp. nov., a symbiont of the iconic Swainsona formosa from arid Australia.</title>
        <authorList>
            <person name="Hill Y.J."/>
            <person name="Watkin E.L.J."/>
            <person name="O'Hara G.W."/>
            <person name="Terpolilli J."/>
            <person name="Tye M.L."/>
            <person name="Kohlmeier M.G."/>
        </authorList>
    </citation>
    <scope>NUCLEOTIDE SEQUENCE</scope>
    <source>
        <strain evidence="5">WSM2240</strain>
    </source>
</reference>
<dbReference type="InterPro" id="IPR002577">
    <property type="entry name" value="HTH_HxlR"/>
</dbReference>
<dbReference type="Gene3D" id="1.10.10.10">
    <property type="entry name" value="Winged helix-like DNA-binding domain superfamily/Winged helix DNA-binding domain"/>
    <property type="match status" value="1"/>
</dbReference>
<dbReference type="PROSITE" id="PS51118">
    <property type="entry name" value="HTH_HXLR"/>
    <property type="match status" value="1"/>
</dbReference>
<keyword evidence="1" id="KW-0805">Transcription regulation</keyword>
<evidence type="ECO:0000313" key="5">
    <source>
        <dbReference type="EMBL" id="XCG49320.1"/>
    </source>
</evidence>
<dbReference type="Pfam" id="PF01638">
    <property type="entry name" value="HxlR"/>
    <property type="match status" value="1"/>
</dbReference>